<organism evidence="2 3">
    <name type="scientific">Streblomastix strix</name>
    <dbReference type="NCBI Taxonomy" id="222440"/>
    <lineage>
        <taxon>Eukaryota</taxon>
        <taxon>Metamonada</taxon>
        <taxon>Preaxostyla</taxon>
        <taxon>Oxymonadida</taxon>
        <taxon>Streblomastigidae</taxon>
        <taxon>Streblomastix</taxon>
    </lineage>
</organism>
<reference evidence="2 3" key="1">
    <citation type="submission" date="2019-03" db="EMBL/GenBank/DDBJ databases">
        <title>Single cell metagenomics reveals metabolic interactions within the superorganism composed of flagellate Streblomastix strix and complex community of Bacteroidetes bacteria on its surface.</title>
        <authorList>
            <person name="Treitli S.C."/>
            <person name="Kolisko M."/>
            <person name="Husnik F."/>
            <person name="Keeling P."/>
            <person name="Hampl V."/>
        </authorList>
    </citation>
    <scope>NUCLEOTIDE SEQUENCE [LARGE SCALE GENOMIC DNA]</scope>
    <source>
        <strain evidence="2">ST1C</strain>
    </source>
</reference>
<dbReference type="Proteomes" id="UP000324800">
    <property type="component" value="Unassembled WGS sequence"/>
</dbReference>
<gene>
    <name evidence="2" type="ORF">EZS28_039200</name>
</gene>
<sequence>MAFRKGKPQTEAAKNKEISKQLFAQFLEMKKLTEDQVSTVLNMIEQRLQLAQKLKADNKEEAAIKVMREGAMNNNQLETLKHMMQDLDALINRVIELEDMNNFKKAIVVGGKGLELILDE</sequence>
<proteinExistence type="predicted"/>
<evidence type="ECO:0000313" key="3">
    <source>
        <dbReference type="Proteomes" id="UP000324800"/>
    </source>
</evidence>
<keyword evidence="1" id="KW-0175">Coiled coil</keyword>
<accession>A0A5J4U4W7</accession>
<dbReference type="EMBL" id="SNRW01020632">
    <property type="protein sequence ID" value="KAA6365273.1"/>
    <property type="molecule type" value="Genomic_DNA"/>
</dbReference>
<feature type="coiled-coil region" evidence="1">
    <location>
        <begin position="41"/>
        <end position="100"/>
    </location>
</feature>
<name>A0A5J4U4W7_9EUKA</name>
<comment type="caution">
    <text evidence="2">The sequence shown here is derived from an EMBL/GenBank/DDBJ whole genome shotgun (WGS) entry which is preliminary data.</text>
</comment>
<feature type="non-terminal residue" evidence="2">
    <location>
        <position position="120"/>
    </location>
</feature>
<evidence type="ECO:0000256" key="1">
    <source>
        <dbReference type="SAM" id="Coils"/>
    </source>
</evidence>
<protein>
    <submittedName>
        <fullName evidence="2">Uncharacterized protein</fullName>
    </submittedName>
</protein>
<dbReference type="AlphaFoldDB" id="A0A5J4U4W7"/>
<evidence type="ECO:0000313" key="2">
    <source>
        <dbReference type="EMBL" id="KAA6365273.1"/>
    </source>
</evidence>